<dbReference type="InterPro" id="IPR051939">
    <property type="entry name" value="Glycosyltr_41/O-GlcNAc_trsf"/>
</dbReference>
<dbReference type="SMART" id="SM00028">
    <property type="entry name" value="TPR"/>
    <property type="match status" value="3"/>
</dbReference>
<evidence type="ECO:0000256" key="4">
    <source>
        <dbReference type="ARBA" id="ARBA00022676"/>
    </source>
</evidence>
<dbReference type="Gene3D" id="1.25.40.10">
    <property type="entry name" value="Tetratricopeptide repeat domain"/>
    <property type="match status" value="1"/>
</dbReference>
<protein>
    <recommendedName>
        <fullName evidence="3">protein O-GlcNAc transferase</fullName>
        <ecNumber evidence="3">2.4.1.255</ecNumber>
    </recommendedName>
</protein>
<dbReference type="EMBL" id="LWQT01000028">
    <property type="protein sequence ID" value="OAN54666.1"/>
    <property type="molecule type" value="Genomic_DNA"/>
</dbReference>
<keyword evidence="6" id="KW-0677">Repeat</keyword>
<dbReference type="STRING" id="1285242.A6A04_12130"/>
<comment type="pathway">
    <text evidence="1">Protein modification; protein glycosylation.</text>
</comment>
<feature type="repeat" description="TPR" evidence="8">
    <location>
        <begin position="88"/>
        <end position="121"/>
    </location>
</feature>
<dbReference type="InterPro" id="IPR029489">
    <property type="entry name" value="OGT/SEC/SPY_C"/>
</dbReference>
<dbReference type="InterPro" id="IPR019734">
    <property type="entry name" value="TPR_rpt"/>
</dbReference>
<evidence type="ECO:0000256" key="6">
    <source>
        <dbReference type="ARBA" id="ARBA00022737"/>
    </source>
</evidence>
<evidence type="ECO:0000256" key="1">
    <source>
        <dbReference type="ARBA" id="ARBA00004922"/>
    </source>
</evidence>
<evidence type="ECO:0000313" key="12">
    <source>
        <dbReference type="Proteomes" id="UP000078428"/>
    </source>
</evidence>
<dbReference type="PROSITE" id="PS50005">
    <property type="entry name" value="TPR"/>
    <property type="match status" value="1"/>
</dbReference>
<keyword evidence="4" id="KW-0328">Glycosyltransferase</keyword>
<keyword evidence="5" id="KW-0808">Transferase</keyword>
<gene>
    <name evidence="11" type="ORF">A6A04_12130</name>
</gene>
<accession>A0A178MW55</accession>
<name>A0A178MW55_9PROT</name>
<evidence type="ECO:0000256" key="7">
    <source>
        <dbReference type="ARBA" id="ARBA00022803"/>
    </source>
</evidence>
<evidence type="ECO:0000259" key="10">
    <source>
        <dbReference type="Pfam" id="PF13844"/>
    </source>
</evidence>
<evidence type="ECO:0000256" key="2">
    <source>
        <dbReference type="ARBA" id="ARBA00005386"/>
    </source>
</evidence>
<dbReference type="Gene3D" id="3.40.50.2000">
    <property type="entry name" value="Glycogen Phosphorylase B"/>
    <property type="match status" value="1"/>
</dbReference>
<dbReference type="Gene3D" id="3.40.50.11380">
    <property type="match status" value="1"/>
</dbReference>
<dbReference type="Proteomes" id="UP000078428">
    <property type="component" value="Unassembled WGS sequence"/>
</dbReference>
<dbReference type="AlphaFoldDB" id="A0A178MW55"/>
<sequence>MGRSADAALAEADRLAQGDPSRLHDVGRAWVGANRPLEAVQAYQRSLRLRSGHAGVLNSLAIILDSIGRKLEAVEAYKAAIVADPVAGHLHNNLGNTLRNLGDWPSAQAHYRRALELEPGLFVAHSNVMFTMLFDPATTGGAMLAEGRRWEATRALALGARPLARDPDKRLRLGYVSPDFKEHAVAYFSEPLLRGHDRSAVEVICYSGTARPDKTTERLRSLADGWVDIHRMGDRTLAERIRADGIDILIDLAGHTQGNRLLAMSERPAPVQVSAVLGYGGSTGLSWMDWVLTDGVLTPPGFEDQFSERVMRLEGSFGAFLPRTDWPEVAPAPTGPPVLGCFSDPSRVDGAQVELWRSVLDAVPGSRLLFKHGTYDDPKMAAYWRGLFGLVADRADFEGVKGGWGAHMGVYGRVRLVLDTWPVSGATSALIPLWMGVPVVTLSGGHAGQRFGTAVVTAAGLPELSAATPRDYVRLVAELANDRERLAELRRSLRDRLRESPLLDGPGHARAVEKALRTIWRDACANTGGDRK</sequence>
<dbReference type="Pfam" id="PF07719">
    <property type="entry name" value="TPR_2"/>
    <property type="match status" value="1"/>
</dbReference>
<evidence type="ECO:0000256" key="8">
    <source>
        <dbReference type="PROSITE-ProRule" id="PRU00339"/>
    </source>
</evidence>
<dbReference type="PANTHER" id="PTHR44835">
    <property type="entry name" value="UDP-N-ACETYLGLUCOSAMINE--PEPTIDE N-ACETYLGLUCOSAMINYLTRANSFERASE SPINDLY-RELATED"/>
    <property type="match status" value="1"/>
</dbReference>
<dbReference type="EC" id="2.4.1.255" evidence="3"/>
<feature type="coiled-coil region" evidence="9">
    <location>
        <begin position="472"/>
        <end position="499"/>
    </location>
</feature>
<dbReference type="InterPro" id="IPR013105">
    <property type="entry name" value="TPR_2"/>
</dbReference>
<comment type="similarity">
    <text evidence="2">Belongs to the glycosyltransferase 41 family. O-GlcNAc transferase subfamily.</text>
</comment>
<comment type="caution">
    <text evidence="11">The sequence shown here is derived from an EMBL/GenBank/DDBJ whole genome shotgun (WGS) entry which is preliminary data.</text>
</comment>
<keyword evidence="9" id="KW-0175">Coiled coil</keyword>
<evidence type="ECO:0000256" key="3">
    <source>
        <dbReference type="ARBA" id="ARBA00011970"/>
    </source>
</evidence>
<keyword evidence="7 8" id="KW-0802">TPR repeat</keyword>
<reference evidence="11 12" key="1">
    <citation type="submission" date="2016-04" db="EMBL/GenBank/DDBJ databases">
        <title>Draft genome sequence of freshwater magnetotactic bacteria Magnetospirillum marisnigri SP-1 and Magnetospirillum moscoviense BB-1.</title>
        <authorList>
            <person name="Koziaeva V."/>
            <person name="Dziuba M.V."/>
            <person name="Ivanov T.M."/>
            <person name="Kuznetsov B."/>
            <person name="Grouzdev D.S."/>
        </authorList>
    </citation>
    <scope>NUCLEOTIDE SEQUENCE [LARGE SCALE GENOMIC DNA]</scope>
    <source>
        <strain evidence="11 12">SP-1</strain>
    </source>
</reference>
<proteinExistence type="inferred from homology"/>
<dbReference type="InterPro" id="IPR011990">
    <property type="entry name" value="TPR-like_helical_dom_sf"/>
</dbReference>
<feature type="domain" description="O-GlcNAc transferase C-terminal" evidence="10">
    <location>
        <begin position="167"/>
        <end position="316"/>
    </location>
</feature>
<keyword evidence="12" id="KW-1185">Reference proteome</keyword>
<organism evidence="11 12">
    <name type="scientific">Paramagnetospirillum marisnigri</name>
    <dbReference type="NCBI Taxonomy" id="1285242"/>
    <lineage>
        <taxon>Bacteria</taxon>
        <taxon>Pseudomonadati</taxon>
        <taxon>Pseudomonadota</taxon>
        <taxon>Alphaproteobacteria</taxon>
        <taxon>Rhodospirillales</taxon>
        <taxon>Magnetospirillaceae</taxon>
        <taxon>Paramagnetospirillum</taxon>
    </lineage>
</organism>
<dbReference type="SUPFAM" id="SSF48452">
    <property type="entry name" value="TPR-like"/>
    <property type="match status" value="1"/>
</dbReference>
<dbReference type="PANTHER" id="PTHR44835:SF1">
    <property type="entry name" value="PROTEIN O-GLCNAC TRANSFERASE"/>
    <property type="match status" value="1"/>
</dbReference>
<dbReference type="Pfam" id="PF13844">
    <property type="entry name" value="Glyco_transf_41"/>
    <property type="match status" value="2"/>
</dbReference>
<evidence type="ECO:0000313" key="11">
    <source>
        <dbReference type="EMBL" id="OAN54666.1"/>
    </source>
</evidence>
<dbReference type="GO" id="GO:0097363">
    <property type="term" value="F:protein O-acetylglucosaminyltransferase activity"/>
    <property type="evidence" value="ECO:0007669"/>
    <property type="project" value="UniProtKB-EC"/>
</dbReference>
<feature type="domain" description="O-GlcNAc transferase C-terminal" evidence="10">
    <location>
        <begin position="342"/>
        <end position="504"/>
    </location>
</feature>
<evidence type="ECO:0000256" key="9">
    <source>
        <dbReference type="SAM" id="Coils"/>
    </source>
</evidence>
<evidence type="ECO:0000256" key="5">
    <source>
        <dbReference type="ARBA" id="ARBA00022679"/>
    </source>
</evidence>